<feature type="transmembrane region" description="Helical" evidence="1">
    <location>
        <begin position="161"/>
        <end position="178"/>
    </location>
</feature>
<comment type="caution">
    <text evidence="2">The sequence shown here is derived from an EMBL/GenBank/DDBJ whole genome shotgun (WGS) entry which is preliminary data.</text>
</comment>
<evidence type="ECO:0000313" key="2">
    <source>
        <dbReference type="EMBL" id="MBR0562151.1"/>
    </source>
</evidence>
<feature type="transmembrane region" description="Helical" evidence="1">
    <location>
        <begin position="40"/>
        <end position="61"/>
    </location>
</feature>
<dbReference type="Gene3D" id="3.40.50.1460">
    <property type="match status" value="1"/>
</dbReference>
<organism evidence="2">
    <name type="scientific">Coralloluteibacterium stylophorae</name>
    <dbReference type="NCBI Taxonomy" id="1776034"/>
    <lineage>
        <taxon>Bacteria</taxon>
        <taxon>Pseudomonadati</taxon>
        <taxon>Pseudomonadota</taxon>
        <taxon>Gammaproteobacteria</taxon>
        <taxon>Lysobacterales</taxon>
        <taxon>Lysobacteraceae</taxon>
        <taxon>Coralloluteibacterium</taxon>
    </lineage>
</organism>
<dbReference type="InterPro" id="IPR001096">
    <property type="entry name" value="Peptidase_C13"/>
</dbReference>
<keyword evidence="1" id="KW-0812">Transmembrane</keyword>
<evidence type="ECO:0000256" key="1">
    <source>
        <dbReference type="SAM" id="Phobius"/>
    </source>
</evidence>
<keyword evidence="1" id="KW-1133">Transmembrane helix</keyword>
<accession>A0A8J7VTR3</accession>
<dbReference type="GO" id="GO:0006508">
    <property type="term" value="P:proteolysis"/>
    <property type="evidence" value="ECO:0007669"/>
    <property type="project" value="InterPro"/>
</dbReference>
<gene>
    <name evidence="2" type="ORF">KB893_06430</name>
</gene>
<sequence length="433" mass="46223">MPARGSCPSRAIAALRWPWRGLLAGILVPPPPRLPPAPPLAVFLAGLLPVAWALALDAWLVPEPRQFLVPAFGGHALSLVFALVAGRATAHLLDRPAHWLALAALLLAAQMPLRIATDLLLAWSDAGWLDMAAWLGPVLLLPVVARIVQGVAAGAQFARRLAAWAALCLLWAAPNAALPPEPFWYEHVPLVEDAAPAPAFDPEAVLSAQPALVDAALGRLRPQTPGRIDLFAIGFAGDGNEGVFRNEVDYLARLLAGRFDAAGRTLRLVNAPDTVDRLPLATITNLRRALAGIAGHMDVDEDILLLFATSHGSADHRLYVDLPPLPLAQVSPRMLREALDEAGIRWRVVVVSACFSGGFVDALAAPRTLVITAARADRSSFGCGAEADITWFGDAFLVHGLNRTSSLPEAFRIAREQVAAWEAREGETASEPK</sequence>
<dbReference type="GO" id="GO:0008233">
    <property type="term" value="F:peptidase activity"/>
    <property type="evidence" value="ECO:0007669"/>
    <property type="project" value="InterPro"/>
</dbReference>
<dbReference type="EMBL" id="JAGQFT010000036">
    <property type="protein sequence ID" value="MBR0562151.1"/>
    <property type="molecule type" value="Genomic_DNA"/>
</dbReference>
<protein>
    <recommendedName>
        <fullName evidence="3">Peptidase C13</fullName>
    </recommendedName>
</protein>
<keyword evidence="1" id="KW-0472">Membrane</keyword>
<reference evidence="2" key="1">
    <citation type="submission" date="2021-04" db="EMBL/GenBank/DDBJ databases">
        <authorList>
            <person name="Karlyshev A.V."/>
        </authorList>
    </citation>
    <scope>NUCLEOTIDE SEQUENCE</scope>
    <source>
        <strain evidence="2">LMG 29479</strain>
    </source>
</reference>
<name>A0A8J7VTR3_9GAMM</name>
<evidence type="ECO:0008006" key="3">
    <source>
        <dbReference type="Google" id="ProtNLM"/>
    </source>
</evidence>
<feature type="transmembrane region" description="Helical" evidence="1">
    <location>
        <begin position="97"/>
        <end position="116"/>
    </location>
</feature>
<feature type="transmembrane region" description="Helical" evidence="1">
    <location>
        <begin position="67"/>
        <end position="85"/>
    </location>
</feature>
<dbReference type="Pfam" id="PF01650">
    <property type="entry name" value="Peptidase_C13"/>
    <property type="match status" value="1"/>
</dbReference>
<dbReference type="AlphaFoldDB" id="A0A8J7VTR3"/>
<proteinExistence type="predicted"/>
<feature type="transmembrane region" description="Helical" evidence="1">
    <location>
        <begin position="128"/>
        <end position="149"/>
    </location>
</feature>